<dbReference type="EMBL" id="FNBK01000009">
    <property type="protein sequence ID" value="SDF74504.1"/>
    <property type="molecule type" value="Genomic_DNA"/>
</dbReference>
<name>A0A1G7NKA5_9EURY</name>
<dbReference type="RefSeq" id="WP_092692763.1">
    <property type="nucleotide sequence ID" value="NZ_FNBK01000009.1"/>
</dbReference>
<proteinExistence type="predicted"/>
<feature type="domain" description="Succinylglutamate desuccinylase/Aspartoacylase catalytic" evidence="5">
    <location>
        <begin position="13"/>
        <end position="103"/>
    </location>
</feature>
<dbReference type="Gene3D" id="3.40.630.10">
    <property type="entry name" value="Zn peptidases"/>
    <property type="match status" value="1"/>
</dbReference>
<accession>A0A1G7NKA5</accession>
<dbReference type="Pfam" id="PF24827">
    <property type="entry name" value="AstE_AspA_cat"/>
    <property type="match status" value="1"/>
</dbReference>
<dbReference type="GO" id="GO:0046872">
    <property type="term" value="F:metal ion binding"/>
    <property type="evidence" value="ECO:0007669"/>
    <property type="project" value="UniProtKB-KW"/>
</dbReference>
<dbReference type="InterPro" id="IPR050178">
    <property type="entry name" value="AspA/AstE_fam"/>
</dbReference>
<evidence type="ECO:0000256" key="2">
    <source>
        <dbReference type="ARBA" id="ARBA00022723"/>
    </source>
</evidence>
<protein>
    <submittedName>
        <fullName evidence="6">Succinylglutamate desuccinylase</fullName>
    </submittedName>
</protein>
<dbReference type="AlphaFoldDB" id="A0A1G7NKA5"/>
<dbReference type="GO" id="GO:0016788">
    <property type="term" value="F:hydrolase activity, acting on ester bonds"/>
    <property type="evidence" value="ECO:0007669"/>
    <property type="project" value="InterPro"/>
</dbReference>
<keyword evidence="4" id="KW-0862">Zinc</keyword>
<organism evidence="6 7">
    <name type="scientific">Halorientalis regularis</name>
    <dbReference type="NCBI Taxonomy" id="660518"/>
    <lineage>
        <taxon>Archaea</taxon>
        <taxon>Methanobacteriati</taxon>
        <taxon>Methanobacteriota</taxon>
        <taxon>Stenosarchaea group</taxon>
        <taxon>Halobacteria</taxon>
        <taxon>Halobacteriales</taxon>
        <taxon>Haloarculaceae</taxon>
        <taxon>Halorientalis</taxon>
    </lineage>
</organism>
<comment type="cofactor">
    <cofactor evidence="1">
        <name>Zn(2+)</name>
        <dbReference type="ChEBI" id="CHEBI:29105"/>
    </cofactor>
</comment>
<evidence type="ECO:0000256" key="3">
    <source>
        <dbReference type="ARBA" id="ARBA00022801"/>
    </source>
</evidence>
<evidence type="ECO:0000256" key="1">
    <source>
        <dbReference type="ARBA" id="ARBA00001947"/>
    </source>
</evidence>
<gene>
    <name evidence="6" type="ORF">SAMN05216218_10939</name>
</gene>
<keyword evidence="7" id="KW-1185">Reference proteome</keyword>
<reference evidence="7" key="1">
    <citation type="submission" date="2016-10" db="EMBL/GenBank/DDBJ databases">
        <authorList>
            <person name="Varghese N."/>
            <person name="Submissions S."/>
        </authorList>
    </citation>
    <scope>NUCLEOTIDE SEQUENCE [LARGE SCALE GENOMIC DNA]</scope>
    <source>
        <strain evidence="7">IBRC-M 10760</strain>
    </source>
</reference>
<evidence type="ECO:0000313" key="7">
    <source>
        <dbReference type="Proteomes" id="UP000199076"/>
    </source>
</evidence>
<evidence type="ECO:0000313" key="6">
    <source>
        <dbReference type="EMBL" id="SDF74504.1"/>
    </source>
</evidence>
<dbReference type="InterPro" id="IPR055438">
    <property type="entry name" value="AstE_AspA_cat"/>
</dbReference>
<dbReference type="GO" id="GO:0005829">
    <property type="term" value="C:cytosol"/>
    <property type="evidence" value="ECO:0007669"/>
    <property type="project" value="TreeGrafter"/>
</dbReference>
<dbReference type="PANTHER" id="PTHR15162:SF7">
    <property type="entry name" value="SUCCINYLGLUTAMATE DESUCCINYLASE"/>
    <property type="match status" value="1"/>
</dbReference>
<evidence type="ECO:0000256" key="4">
    <source>
        <dbReference type="ARBA" id="ARBA00022833"/>
    </source>
</evidence>
<dbReference type="PANTHER" id="PTHR15162">
    <property type="entry name" value="ASPARTOACYLASE"/>
    <property type="match status" value="1"/>
</dbReference>
<dbReference type="SUPFAM" id="SSF53187">
    <property type="entry name" value="Zn-dependent exopeptidases"/>
    <property type="match status" value="1"/>
</dbReference>
<dbReference type="OrthoDB" id="323389at2157"/>
<evidence type="ECO:0000259" key="5">
    <source>
        <dbReference type="Pfam" id="PF24827"/>
    </source>
</evidence>
<sequence>MRVETVGDGPAEIAVIGGIHGDEPCGVHAVETLLSADVEFQRPVKFVIANEKAQQRGVRYVDEDLNRAFPGDPDGDTHESRLAHELSMEVADCQILALHSTQSYEGLFALVDEVGEYERRICPRLSVDAVVETCEFTEGRLFEVTRRLIEVECGFQGSDTAAENAVQVTREFLAAVGVLPDDEAPRRDELPVYRLTHSVPKDSAEAYDVFATNFRQVQAGQPYATADGQEYIAESDFYPVLMSPYGYEDVFGYAADHVGTLES</sequence>
<dbReference type="STRING" id="660518.SAMN05216218_10939"/>
<keyword evidence="3" id="KW-0378">Hydrolase</keyword>
<dbReference type="Proteomes" id="UP000199076">
    <property type="component" value="Unassembled WGS sequence"/>
</dbReference>
<keyword evidence="2" id="KW-0479">Metal-binding</keyword>